<dbReference type="AlphaFoldDB" id="A0A673Z3F0"/>
<dbReference type="GeneTree" id="ENSGT00990000212862"/>
<accession>A0A673Z3F0</accession>
<organism evidence="2 3">
    <name type="scientific">Salmo trutta</name>
    <name type="common">Brown trout</name>
    <dbReference type="NCBI Taxonomy" id="8032"/>
    <lineage>
        <taxon>Eukaryota</taxon>
        <taxon>Metazoa</taxon>
        <taxon>Chordata</taxon>
        <taxon>Craniata</taxon>
        <taxon>Vertebrata</taxon>
        <taxon>Euteleostomi</taxon>
        <taxon>Actinopterygii</taxon>
        <taxon>Neopterygii</taxon>
        <taxon>Teleostei</taxon>
        <taxon>Protacanthopterygii</taxon>
        <taxon>Salmoniformes</taxon>
        <taxon>Salmonidae</taxon>
        <taxon>Salmoninae</taxon>
        <taxon>Salmo</taxon>
    </lineage>
</organism>
<reference evidence="2" key="2">
    <citation type="submission" date="2025-09" db="UniProtKB">
        <authorList>
            <consortium name="Ensembl"/>
        </authorList>
    </citation>
    <scope>IDENTIFICATION</scope>
</reference>
<evidence type="ECO:0000256" key="1">
    <source>
        <dbReference type="SAM" id="SignalP"/>
    </source>
</evidence>
<evidence type="ECO:0000313" key="2">
    <source>
        <dbReference type="Ensembl" id="ENSSTUP00000041664.1"/>
    </source>
</evidence>
<sequence>MLGFNISFICVLVDWAHITDDAPPVQRITKEELSLYSGENSRGQVFDVEKGMKHYGPNFGRLVNSFYAASLAFVTGDFTDTSLTDDVSSLTSTQVSSLCDMLQADWWGQFYSDGGEPTEALLQVEAALKDQAQAEENFVHV</sequence>
<reference evidence="2" key="1">
    <citation type="submission" date="2025-08" db="UniProtKB">
        <authorList>
            <consortium name="Ensembl"/>
        </authorList>
    </citation>
    <scope>IDENTIFICATION</scope>
</reference>
<name>A0A673Z3F0_SALTR</name>
<keyword evidence="3" id="KW-1185">Reference proteome</keyword>
<feature type="chain" id="PRO_5025616015" evidence="1">
    <location>
        <begin position="22"/>
        <end position="141"/>
    </location>
</feature>
<protein>
    <submittedName>
        <fullName evidence="2">Uncharacterized protein</fullName>
    </submittedName>
</protein>
<feature type="signal peptide" evidence="1">
    <location>
        <begin position="1"/>
        <end position="21"/>
    </location>
</feature>
<dbReference type="InterPro" id="IPR036400">
    <property type="entry name" value="Cyt_B5-like_heme/steroid_sf"/>
</dbReference>
<dbReference type="Ensembl" id="ENSSTUT00000043521.1">
    <property type="protein sequence ID" value="ENSSTUP00000041664.1"/>
    <property type="gene ID" value="ENSSTUG00000017628.1"/>
</dbReference>
<dbReference type="SUPFAM" id="SSF55856">
    <property type="entry name" value="Cytochrome b5-like heme/steroid binding domain"/>
    <property type="match status" value="1"/>
</dbReference>
<dbReference type="Proteomes" id="UP000472277">
    <property type="component" value="Chromosome 15"/>
</dbReference>
<dbReference type="InParanoid" id="A0A673Z3F0"/>
<dbReference type="Gene3D" id="3.10.120.10">
    <property type="entry name" value="Cytochrome b5-like heme/steroid binding domain"/>
    <property type="match status" value="1"/>
</dbReference>
<dbReference type="OMA" id="KHYGPNF"/>
<proteinExistence type="predicted"/>
<keyword evidence="1" id="KW-0732">Signal</keyword>
<evidence type="ECO:0000313" key="3">
    <source>
        <dbReference type="Proteomes" id="UP000472277"/>
    </source>
</evidence>